<dbReference type="GO" id="GO:0016740">
    <property type="term" value="F:transferase activity"/>
    <property type="evidence" value="ECO:0007669"/>
    <property type="project" value="UniProtKB-KW"/>
</dbReference>
<keyword evidence="2" id="KW-1185">Reference proteome</keyword>
<dbReference type="PANTHER" id="PTHR41244:SF1">
    <property type="entry name" value="GLYCOSYLTRANSFERASE"/>
    <property type="match status" value="1"/>
</dbReference>
<protein>
    <submittedName>
        <fullName evidence="1">Glycosyltransferase WbsX</fullName>
    </submittedName>
</protein>
<reference evidence="2" key="1">
    <citation type="submission" date="2016-10" db="EMBL/GenBank/DDBJ databases">
        <authorList>
            <person name="Varghese N."/>
        </authorList>
    </citation>
    <scope>NUCLEOTIDE SEQUENCE [LARGE SCALE GENOMIC DNA]</scope>
    <source>
        <strain evidence="2">ACV-9</strain>
    </source>
</reference>
<evidence type="ECO:0000313" key="1">
    <source>
        <dbReference type="EMBL" id="SEK45417.1"/>
    </source>
</evidence>
<dbReference type="Proteomes" id="UP000182321">
    <property type="component" value="Unassembled WGS sequence"/>
</dbReference>
<organism evidence="1 2">
    <name type="scientific">Pseudobutyrivibrio ruminis</name>
    <dbReference type="NCBI Taxonomy" id="46206"/>
    <lineage>
        <taxon>Bacteria</taxon>
        <taxon>Bacillati</taxon>
        <taxon>Bacillota</taxon>
        <taxon>Clostridia</taxon>
        <taxon>Lachnospirales</taxon>
        <taxon>Lachnospiraceae</taxon>
        <taxon>Pseudobutyrivibrio</taxon>
    </lineage>
</organism>
<dbReference type="Pfam" id="PF14307">
    <property type="entry name" value="Glyco_tran_WbsX"/>
    <property type="match status" value="1"/>
</dbReference>
<accession>A0A1H7H6N2</accession>
<dbReference type="RefSeq" id="WP_074789728.1">
    <property type="nucleotide sequence ID" value="NZ_FNZX01000005.1"/>
</dbReference>
<dbReference type="PANTHER" id="PTHR41244">
    <property type="entry name" value="RHAMNAN SYNTHESIS F"/>
    <property type="match status" value="1"/>
</dbReference>
<dbReference type="AlphaFoldDB" id="A0A1H7H6N2"/>
<dbReference type="EMBL" id="FNZX01000005">
    <property type="protein sequence ID" value="SEK45417.1"/>
    <property type="molecule type" value="Genomic_DNA"/>
</dbReference>
<dbReference type="InterPro" id="IPR032719">
    <property type="entry name" value="WbsX"/>
</dbReference>
<dbReference type="CDD" id="cd11579">
    <property type="entry name" value="Glyco_tran_WbsX"/>
    <property type="match status" value="1"/>
</dbReference>
<keyword evidence="1" id="KW-0808">Transferase</keyword>
<sequence>MKKYAIYLPQFHEIEQNNRWWGKGYTEWTCVRKAEPLYKNHKQPKLPENENYYNLLDKKSLEWQARIAKENGIDGFVIYHYWFKGQLIMEKPVELLLDNEDIDIEYYLCWANHTWYKGAGKDRTVLINQEYGDTSDWLDHYKYLSRFFHDSRYKKIDNKPVLMLYNSAFKEKNEMLDYIDRLAKEDGFDGLYVIEVYKENLSYKRIRRFKNGLWSKTNAIFIREPSVSIAEYYKKHFFIRVWIRLIKPIMESKGIVIKKVHKISGNKLYDSLVKYNEKGFGDIRIIRGLCFEWDNTPRHKYRGYIVTPPDKEKFDIYMNSIIDKDELIINAWNEWAEGMMLEPTQSDGSKYLNWIKEWKGQ</sequence>
<name>A0A1H7H6N2_9FIRM</name>
<dbReference type="Gene3D" id="3.20.20.80">
    <property type="entry name" value="Glycosidases"/>
    <property type="match status" value="1"/>
</dbReference>
<proteinExistence type="predicted"/>
<gene>
    <name evidence="1" type="ORF">SAMN02910377_00926</name>
</gene>
<evidence type="ECO:0000313" key="2">
    <source>
        <dbReference type="Proteomes" id="UP000182321"/>
    </source>
</evidence>